<sequence length="87" mass="9250">MRKVFGNPKDRGYPRTHASGGGVPVGIGLVDNNGDPSSSVKHSPPGKGKVPHEEGARGFADGETDDRRPEESRGKQMKAIPGCRKEN</sequence>
<name>A0ACC0ICL8_9ERIC</name>
<keyword evidence="2" id="KW-1185">Reference proteome</keyword>
<comment type="caution">
    <text evidence="1">The sequence shown here is derived from an EMBL/GenBank/DDBJ whole genome shotgun (WGS) entry which is preliminary data.</text>
</comment>
<evidence type="ECO:0000313" key="1">
    <source>
        <dbReference type="EMBL" id="KAI8021441.1"/>
    </source>
</evidence>
<protein>
    <submittedName>
        <fullName evidence="1">Uncharacterized protein</fullName>
    </submittedName>
</protein>
<accession>A0ACC0ICL8</accession>
<proteinExistence type="predicted"/>
<dbReference type="EMBL" id="CM045763">
    <property type="protein sequence ID" value="KAI8021441.1"/>
    <property type="molecule type" value="Genomic_DNA"/>
</dbReference>
<organism evidence="1 2">
    <name type="scientific">Camellia lanceoleosa</name>
    <dbReference type="NCBI Taxonomy" id="1840588"/>
    <lineage>
        <taxon>Eukaryota</taxon>
        <taxon>Viridiplantae</taxon>
        <taxon>Streptophyta</taxon>
        <taxon>Embryophyta</taxon>
        <taxon>Tracheophyta</taxon>
        <taxon>Spermatophyta</taxon>
        <taxon>Magnoliopsida</taxon>
        <taxon>eudicotyledons</taxon>
        <taxon>Gunneridae</taxon>
        <taxon>Pentapetalae</taxon>
        <taxon>asterids</taxon>
        <taxon>Ericales</taxon>
        <taxon>Theaceae</taxon>
        <taxon>Camellia</taxon>
    </lineage>
</organism>
<gene>
    <name evidence="1" type="ORF">LOK49_LG03G00528</name>
</gene>
<dbReference type="Proteomes" id="UP001060215">
    <property type="component" value="Chromosome 6"/>
</dbReference>
<evidence type="ECO:0000313" key="2">
    <source>
        <dbReference type="Proteomes" id="UP001060215"/>
    </source>
</evidence>
<reference evidence="1 2" key="1">
    <citation type="journal article" date="2022" name="Plant J.">
        <title>Chromosome-level genome of Camellia lanceoleosa provides a valuable resource for understanding genome evolution and self-incompatibility.</title>
        <authorList>
            <person name="Gong W."/>
            <person name="Xiao S."/>
            <person name="Wang L."/>
            <person name="Liao Z."/>
            <person name="Chang Y."/>
            <person name="Mo W."/>
            <person name="Hu G."/>
            <person name="Li W."/>
            <person name="Zhao G."/>
            <person name="Zhu H."/>
            <person name="Hu X."/>
            <person name="Ji K."/>
            <person name="Xiang X."/>
            <person name="Song Q."/>
            <person name="Yuan D."/>
            <person name="Jin S."/>
            <person name="Zhang L."/>
        </authorList>
    </citation>
    <scope>NUCLEOTIDE SEQUENCE [LARGE SCALE GENOMIC DNA]</scope>
    <source>
        <strain evidence="1">SQ_2022a</strain>
    </source>
</reference>